<name>A0ABU8T0S8_9PSEU</name>
<comment type="cofactor">
    <cofactor evidence="1 6">
        <name>pyridoxal 5'-phosphate</name>
        <dbReference type="ChEBI" id="CHEBI:597326"/>
    </cofactor>
</comment>
<keyword evidence="3" id="KW-0210">Decarboxylase</keyword>
<dbReference type="EMBL" id="JBBJUP010000001">
    <property type="protein sequence ID" value="MEJ8277570.1"/>
    <property type="molecule type" value="Genomic_DNA"/>
</dbReference>
<keyword evidence="4 6" id="KW-0663">Pyridoxal phosphate</keyword>
<dbReference type="PRINTS" id="PR00800">
    <property type="entry name" value="YHDCRBOXLASE"/>
</dbReference>
<dbReference type="InterPro" id="IPR002129">
    <property type="entry name" value="PyrdxlP-dep_de-COase"/>
</dbReference>
<dbReference type="InterPro" id="IPR015422">
    <property type="entry name" value="PyrdxlP-dep_Trfase_small"/>
</dbReference>
<sequence>MPDLTPDEFRSLGHLFVDAVADARAGIERHPVRDAVAPGTVRARFAREAGEDPEPLAAFPSLVEAVTGDADTRWQHPGFHAFFPANASLTSLLGELLSGGAGAQGMLWSTSPACTEVEQAVTDQLARALGLDETFTHDGGGGGSIQDSASSAALVALTAALHRAAPDPATGWRARGVTGAERVYVTAETHSSLAKAVRVAGLGAGGLRSVACSPGTRAMDPAALAAMLADDVAAGLVPVLVCATVGTTSTGASDPVAEVVAAAAPHGAWVHVDAAWAGVAALCPEHRWVLGGVNPAPDAGGVDSFCTDAHKWLLTAFDASLLWVRDATALPAALSITPPYLRDAHSDSGAVVDFRDWQVPLGRRFRALKLWAVLHGQGLSGLRAHLRGHVALAAELAERVRAHDGLELACDPVLSLVCLRASAGDAATTALLERANGDGRVLLTGTEVAGHPVVRVAFGGVATGPEHLEILWDVLSA</sequence>
<dbReference type="Gene3D" id="1.20.1340.10">
    <property type="entry name" value="dopa decarboxylase, N-terminal domain"/>
    <property type="match status" value="1"/>
</dbReference>
<dbReference type="PANTHER" id="PTHR11999:SF70">
    <property type="entry name" value="MIP05841P"/>
    <property type="match status" value="1"/>
</dbReference>
<dbReference type="Gene3D" id="3.90.1150.10">
    <property type="entry name" value="Aspartate Aminotransferase, domain 1"/>
    <property type="match status" value="1"/>
</dbReference>
<keyword evidence="8" id="KW-1185">Reference proteome</keyword>
<evidence type="ECO:0000256" key="6">
    <source>
        <dbReference type="RuleBase" id="RU000382"/>
    </source>
</evidence>
<dbReference type="PANTHER" id="PTHR11999">
    <property type="entry name" value="GROUP II PYRIDOXAL-5-PHOSPHATE DECARBOXYLASE"/>
    <property type="match status" value="1"/>
</dbReference>
<comment type="similarity">
    <text evidence="2 6">Belongs to the group II decarboxylase family.</text>
</comment>
<organism evidence="7 8">
    <name type="scientific">Pseudonocardia spirodelae</name>
    <dbReference type="NCBI Taxonomy" id="3133431"/>
    <lineage>
        <taxon>Bacteria</taxon>
        <taxon>Bacillati</taxon>
        <taxon>Actinomycetota</taxon>
        <taxon>Actinomycetes</taxon>
        <taxon>Pseudonocardiales</taxon>
        <taxon>Pseudonocardiaceae</taxon>
        <taxon>Pseudonocardia</taxon>
    </lineage>
</organism>
<protein>
    <submittedName>
        <fullName evidence="7">Pyridoxal-dependent decarboxylase</fullName>
    </submittedName>
</protein>
<comment type="caution">
    <text evidence="7">The sequence shown here is derived from an EMBL/GenBank/DDBJ whole genome shotgun (WGS) entry which is preliminary data.</text>
</comment>
<evidence type="ECO:0000313" key="8">
    <source>
        <dbReference type="Proteomes" id="UP001364211"/>
    </source>
</evidence>
<dbReference type="Proteomes" id="UP001364211">
    <property type="component" value="Unassembled WGS sequence"/>
</dbReference>
<evidence type="ECO:0000256" key="4">
    <source>
        <dbReference type="ARBA" id="ARBA00022898"/>
    </source>
</evidence>
<dbReference type="PROSITE" id="PS00392">
    <property type="entry name" value="DDC_GAD_HDC_YDC"/>
    <property type="match status" value="1"/>
</dbReference>
<dbReference type="InterPro" id="IPR021115">
    <property type="entry name" value="Pyridoxal-P_BS"/>
</dbReference>
<evidence type="ECO:0000256" key="5">
    <source>
        <dbReference type="ARBA" id="ARBA00023239"/>
    </source>
</evidence>
<dbReference type="Pfam" id="PF00282">
    <property type="entry name" value="Pyridoxal_deC"/>
    <property type="match status" value="1"/>
</dbReference>
<evidence type="ECO:0000256" key="1">
    <source>
        <dbReference type="ARBA" id="ARBA00001933"/>
    </source>
</evidence>
<dbReference type="Gene3D" id="3.40.640.10">
    <property type="entry name" value="Type I PLP-dependent aspartate aminotransferase-like (Major domain)"/>
    <property type="match status" value="1"/>
</dbReference>
<reference evidence="7 8" key="1">
    <citation type="submission" date="2024-03" db="EMBL/GenBank/DDBJ databases">
        <title>Draft genome sequence of Pseudonocardia sp. DW16-2.</title>
        <authorList>
            <person name="Duangmal K."/>
        </authorList>
    </citation>
    <scope>NUCLEOTIDE SEQUENCE [LARGE SCALE GENOMIC DNA]</scope>
    <source>
        <strain evidence="7 8">DW16-2</strain>
    </source>
</reference>
<dbReference type="SUPFAM" id="SSF53383">
    <property type="entry name" value="PLP-dependent transferases"/>
    <property type="match status" value="1"/>
</dbReference>
<gene>
    <name evidence="7" type="ORF">WJX68_01390</name>
</gene>
<dbReference type="InterPro" id="IPR010977">
    <property type="entry name" value="Aromatic_deC"/>
</dbReference>
<keyword evidence="5 6" id="KW-0456">Lyase</keyword>
<evidence type="ECO:0000256" key="3">
    <source>
        <dbReference type="ARBA" id="ARBA00022793"/>
    </source>
</evidence>
<dbReference type="InterPro" id="IPR015421">
    <property type="entry name" value="PyrdxlP-dep_Trfase_major"/>
</dbReference>
<proteinExistence type="inferred from homology"/>
<dbReference type="InterPro" id="IPR015424">
    <property type="entry name" value="PyrdxlP-dep_Trfase"/>
</dbReference>
<evidence type="ECO:0000256" key="2">
    <source>
        <dbReference type="ARBA" id="ARBA00009533"/>
    </source>
</evidence>
<evidence type="ECO:0000313" key="7">
    <source>
        <dbReference type="EMBL" id="MEJ8277570.1"/>
    </source>
</evidence>
<accession>A0ABU8T0S8</accession>